<evidence type="ECO:0000259" key="9">
    <source>
        <dbReference type="PROSITE" id="PS50893"/>
    </source>
</evidence>
<sequence length="665" mass="69570">MSAVEVRGLRVDLDGRGVDVVDLVDFTIEAGEVVGLVGESGSGKTTVGVALLGHARRGAAIVGGSVVVDGQEVVGLGRDRLAALRGSTVAYVPQDPSMALNPALRLRPQLTELFEFHRPGLSRSERAARVRAALREVGLGEAGLGEVGLGDEGDAFLDRFPHQLSGGQQQRVALAMAFLLRPRVIVLDEPTTGLDVTTRSRVLGTVRDLCATHRVAALYVTHDMAVVAGLAHRVLVMYAGRVVESGPAARVFGAPAHPYTRALLAAVPSVSRRRDLAAIPGDPPPPGRRPAGCAFHPRCADAVAECATTAPGPVEVGPGHVARCLRAHRAGRATTAPRPPAPRAGPGPGVLLRVADLDAFHGERQVLHGVSLALAERECLALVGESGSGKTTLARSVIGLHHRHSGGIAFRGAELATRARDRPPELRRAVQYVFQSPYNSLNPRRTIGEILREPLEVLYPKNAWKARRGTASPIGDAVAEALDRVSLSPAVASCRPDQLSGGERQRVAIARALVCRPEVLICDEVTSALDVSVQASIVRLLRRLQEEDGLALLFVTHDLALVRAVADRVVAMRAGRLVESGPVDDVLDHPGDPFTRALVAAGRAFDAAPTDPAAAPPGSPVAPPGSPAAPPDPDATTPASPAAPPDPDTTPPGVPPAPPSREDRA</sequence>
<dbReference type="GO" id="GO:0005886">
    <property type="term" value="C:plasma membrane"/>
    <property type="evidence" value="ECO:0007669"/>
    <property type="project" value="UniProtKB-SubCell"/>
</dbReference>
<feature type="compositionally biased region" description="Pro residues" evidence="8">
    <location>
        <begin position="641"/>
        <end position="659"/>
    </location>
</feature>
<evidence type="ECO:0000256" key="6">
    <source>
        <dbReference type="ARBA" id="ARBA00022840"/>
    </source>
</evidence>
<comment type="similarity">
    <text evidence="2">Belongs to the ABC transporter superfamily.</text>
</comment>
<dbReference type="InterPro" id="IPR017871">
    <property type="entry name" value="ABC_transporter-like_CS"/>
</dbReference>
<evidence type="ECO:0000256" key="3">
    <source>
        <dbReference type="ARBA" id="ARBA00022448"/>
    </source>
</evidence>
<dbReference type="OrthoDB" id="3169708at2"/>
<evidence type="ECO:0000256" key="2">
    <source>
        <dbReference type="ARBA" id="ARBA00005417"/>
    </source>
</evidence>
<dbReference type="InterPro" id="IPR003593">
    <property type="entry name" value="AAA+_ATPase"/>
</dbReference>
<protein>
    <submittedName>
        <fullName evidence="10">Peptide/nickel transport system ATP-binding protein</fullName>
    </submittedName>
</protein>
<dbReference type="Gene3D" id="3.40.50.300">
    <property type="entry name" value="P-loop containing nucleotide triphosphate hydrolases"/>
    <property type="match status" value="2"/>
</dbReference>
<evidence type="ECO:0000313" key="10">
    <source>
        <dbReference type="EMBL" id="RKT56134.1"/>
    </source>
</evidence>
<dbReference type="NCBIfam" id="NF008453">
    <property type="entry name" value="PRK11308.1"/>
    <property type="match status" value="2"/>
</dbReference>
<dbReference type="PANTHER" id="PTHR43297:SF2">
    <property type="entry name" value="DIPEPTIDE TRANSPORT ATP-BINDING PROTEIN DPPD"/>
    <property type="match status" value="1"/>
</dbReference>
<feature type="domain" description="ABC transporter" evidence="9">
    <location>
        <begin position="352"/>
        <end position="599"/>
    </location>
</feature>
<keyword evidence="6 10" id="KW-0067">ATP-binding</keyword>
<evidence type="ECO:0000313" key="11">
    <source>
        <dbReference type="Proteomes" id="UP000282084"/>
    </source>
</evidence>
<dbReference type="InterPro" id="IPR050388">
    <property type="entry name" value="ABC_Ni/Peptide_Import"/>
</dbReference>
<dbReference type="GO" id="GO:0015833">
    <property type="term" value="P:peptide transport"/>
    <property type="evidence" value="ECO:0007669"/>
    <property type="project" value="InterPro"/>
</dbReference>
<evidence type="ECO:0000256" key="5">
    <source>
        <dbReference type="ARBA" id="ARBA00022741"/>
    </source>
</evidence>
<evidence type="ECO:0000256" key="4">
    <source>
        <dbReference type="ARBA" id="ARBA00022475"/>
    </source>
</evidence>
<feature type="domain" description="ABC transporter" evidence="9">
    <location>
        <begin position="4"/>
        <end position="264"/>
    </location>
</feature>
<evidence type="ECO:0000256" key="8">
    <source>
        <dbReference type="SAM" id="MobiDB-lite"/>
    </source>
</evidence>
<keyword evidence="7" id="KW-0472">Membrane</keyword>
<dbReference type="RefSeq" id="WP_121007747.1">
    <property type="nucleotide sequence ID" value="NZ_RBXO01000001.1"/>
</dbReference>
<evidence type="ECO:0000256" key="7">
    <source>
        <dbReference type="ARBA" id="ARBA00023136"/>
    </source>
</evidence>
<dbReference type="PROSITE" id="PS00211">
    <property type="entry name" value="ABC_TRANSPORTER_1"/>
    <property type="match status" value="2"/>
</dbReference>
<dbReference type="PROSITE" id="PS50893">
    <property type="entry name" value="ABC_TRANSPORTER_2"/>
    <property type="match status" value="2"/>
</dbReference>
<keyword evidence="4" id="KW-1003">Cell membrane</keyword>
<dbReference type="SMART" id="SM00382">
    <property type="entry name" value="AAA"/>
    <property type="match status" value="2"/>
</dbReference>
<dbReference type="Pfam" id="PF08352">
    <property type="entry name" value="oligo_HPY"/>
    <property type="match status" value="1"/>
</dbReference>
<accession>A0A495W436</accession>
<reference evidence="10 11" key="1">
    <citation type="submission" date="2018-10" db="EMBL/GenBank/DDBJ databases">
        <title>Sequencing the genomes of 1000 actinobacteria strains.</title>
        <authorList>
            <person name="Klenk H.-P."/>
        </authorList>
    </citation>
    <scope>NUCLEOTIDE SEQUENCE [LARGE SCALE GENOMIC DNA]</scope>
    <source>
        <strain evidence="10 11">DSM 43800</strain>
    </source>
</reference>
<comment type="caution">
    <text evidence="10">The sequence shown here is derived from an EMBL/GenBank/DDBJ whole genome shotgun (WGS) entry which is preliminary data.</text>
</comment>
<proteinExistence type="inferred from homology"/>
<organism evidence="10 11">
    <name type="scientific">Saccharothrix australiensis</name>
    <dbReference type="NCBI Taxonomy" id="2072"/>
    <lineage>
        <taxon>Bacteria</taxon>
        <taxon>Bacillati</taxon>
        <taxon>Actinomycetota</taxon>
        <taxon>Actinomycetes</taxon>
        <taxon>Pseudonocardiales</taxon>
        <taxon>Pseudonocardiaceae</taxon>
        <taxon>Saccharothrix</taxon>
    </lineage>
</organism>
<feature type="compositionally biased region" description="Pro residues" evidence="8">
    <location>
        <begin position="614"/>
        <end position="633"/>
    </location>
</feature>
<feature type="region of interest" description="Disordered" evidence="8">
    <location>
        <begin position="607"/>
        <end position="665"/>
    </location>
</feature>
<gene>
    <name evidence="10" type="ORF">C8E97_4823</name>
</gene>
<dbReference type="PANTHER" id="PTHR43297">
    <property type="entry name" value="OLIGOPEPTIDE TRANSPORT ATP-BINDING PROTEIN APPD"/>
    <property type="match status" value="1"/>
</dbReference>
<dbReference type="GO" id="GO:0005524">
    <property type="term" value="F:ATP binding"/>
    <property type="evidence" value="ECO:0007669"/>
    <property type="project" value="UniProtKB-KW"/>
</dbReference>
<keyword evidence="5" id="KW-0547">Nucleotide-binding</keyword>
<dbReference type="InterPro" id="IPR003439">
    <property type="entry name" value="ABC_transporter-like_ATP-bd"/>
</dbReference>
<dbReference type="InterPro" id="IPR027417">
    <property type="entry name" value="P-loop_NTPase"/>
</dbReference>
<name>A0A495W436_9PSEU</name>
<dbReference type="AlphaFoldDB" id="A0A495W436"/>
<keyword evidence="11" id="KW-1185">Reference proteome</keyword>
<dbReference type="EMBL" id="RBXO01000001">
    <property type="protein sequence ID" value="RKT56134.1"/>
    <property type="molecule type" value="Genomic_DNA"/>
</dbReference>
<dbReference type="NCBIfam" id="TIGR01727">
    <property type="entry name" value="oligo_HPY"/>
    <property type="match status" value="1"/>
</dbReference>
<dbReference type="GO" id="GO:0016887">
    <property type="term" value="F:ATP hydrolysis activity"/>
    <property type="evidence" value="ECO:0007669"/>
    <property type="project" value="InterPro"/>
</dbReference>
<keyword evidence="3" id="KW-0813">Transport</keyword>
<comment type="subcellular location">
    <subcellularLocation>
        <location evidence="1">Cell membrane</location>
        <topology evidence="1">Peripheral membrane protein</topology>
    </subcellularLocation>
</comment>
<evidence type="ECO:0000256" key="1">
    <source>
        <dbReference type="ARBA" id="ARBA00004202"/>
    </source>
</evidence>
<dbReference type="CDD" id="cd03257">
    <property type="entry name" value="ABC_NikE_OppD_transporters"/>
    <property type="match status" value="2"/>
</dbReference>
<dbReference type="Proteomes" id="UP000282084">
    <property type="component" value="Unassembled WGS sequence"/>
</dbReference>
<dbReference type="SUPFAM" id="SSF52540">
    <property type="entry name" value="P-loop containing nucleoside triphosphate hydrolases"/>
    <property type="match status" value="2"/>
</dbReference>
<dbReference type="InterPro" id="IPR013563">
    <property type="entry name" value="Oligopep_ABC_C"/>
</dbReference>
<dbReference type="Pfam" id="PF00005">
    <property type="entry name" value="ABC_tran"/>
    <property type="match status" value="2"/>
</dbReference>